<reference evidence="2 3" key="1">
    <citation type="submission" date="2018-06" db="EMBL/GenBank/DDBJ databases">
        <title>Genomic Encyclopedia of Type Strains, Phase III (KMG-III): the genomes of soil and plant-associated and newly described type strains.</title>
        <authorList>
            <person name="Whitman W."/>
        </authorList>
    </citation>
    <scope>NUCLEOTIDE SEQUENCE [LARGE SCALE GENOMIC DNA]</scope>
    <source>
        <strain evidence="2 3">CGMCC 4.7090</strain>
    </source>
</reference>
<dbReference type="Proteomes" id="UP000249341">
    <property type="component" value="Unassembled WGS sequence"/>
</dbReference>
<dbReference type="AlphaFoldDB" id="A0A327Z965"/>
<sequence length="104" mass="10667">MENFQNVASGNAHVGAQIGKNTGTVTVGPAPLAAELDQLRDALRATDLDADALAEADHEITTTAEALATDNRGRAVRALSRLAAMAPGLATLISSVTATIQAMR</sequence>
<dbReference type="EMBL" id="QLMJ01000009">
    <property type="protein sequence ID" value="RAK35620.1"/>
    <property type="molecule type" value="Genomic_DNA"/>
</dbReference>
<keyword evidence="1" id="KW-0472">Membrane</keyword>
<protein>
    <submittedName>
        <fullName evidence="2">Uncharacterized protein</fullName>
    </submittedName>
</protein>
<feature type="transmembrane region" description="Helical" evidence="1">
    <location>
        <begin position="82"/>
        <end position="103"/>
    </location>
</feature>
<keyword evidence="3" id="KW-1185">Reference proteome</keyword>
<proteinExistence type="predicted"/>
<comment type="caution">
    <text evidence="2">The sequence shown here is derived from an EMBL/GenBank/DDBJ whole genome shotgun (WGS) entry which is preliminary data.</text>
</comment>
<evidence type="ECO:0000313" key="3">
    <source>
        <dbReference type="Proteomes" id="UP000249341"/>
    </source>
</evidence>
<accession>A0A327Z965</accession>
<evidence type="ECO:0000313" key="2">
    <source>
        <dbReference type="EMBL" id="RAK35620.1"/>
    </source>
</evidence>
<keyword evidence="1" id="KW-1133">Transmembrane helix</keyword>
<gene>
    <name evidence="2" type="ORF">B0I29_10993</name>
</gene>
<evidence type="ECO:0000256" key="1">
    <source>
        <dbReference type="SAM" id="Phobius"/>
    </source>
</evidence>
<dbReference type="RefSeq" id="WP_111650642.1">
    <property type="nucleotide sequence ID" value="NZ_JACHWI010000006.1"/>
</dbReference>
<name>A0A327Z965_9ACTN</name>
<keyword evidence="1" id="KW-0812">Transmembrane</keyword>
<dbReference type="OrthoDB" id="3298624at2"/>
<organism evidence="2 3">
    <name type="scientific">Actinoplanes lutulentus</name>
    <dbReference type="NCBI Taxonomy" id="1287878"/>
    <lineage>
        <taxon>Bacteria</taxon>
        <taxon>Bacillati</taxon>
        <taxon>Actinomycetota</taxon>
        <taxon>Actinomycetes</taxon>
        <taxon>Micromonosporales</taxon>
        <taxon>Micromonosporaceae</taxon>
        <taxon>Actinoplanes</taxon>
    </lineage>
</organism>